<dbReference type="PROSITE" id="PS51318">
    <property type="entry name" value="TAT"/>
    <property type="match status" value="1"/>
</dbReference>
<evidence type="ECO:0000313" key="4">
    <source>
        <dbReference type="Proteomes" id="UP001216907"/>
    </source>
</evidence>
<feature type="region of interest" description="Disordered" evidence="1">
    <location>
        <begin position="1106"/>
        <end position="1214"/>
    </location>
</feature>
<dbReference type="RefSeq" id="WP_277863184.1">
    <property type="nucleotide sequence ID" value="NZ_JARRAG010000002.1"/>
</dbReference>
<reference evidence="3 4" key="1">
    <citation type="submission" date="2023-03" db="EMBL/GenBank/DDBJ databases">
        <title>Paludisphaera mucosa sp. nov. a novel planctomycete from northern fen.</title>
        <authorList>
            <person name="Ivanova A."/>
        </authorList>
    </citation>
    <scope>NUCLEOTIDE SEQUENCE [LARGE SCALE GENOMIC DNA]</scope>
    <source>
        <strain evidence="3 4">Pla2</strain>
    </source>
</reference>
<dbReference type="EMBL" id="JARRAG010000002">
    <property type="protein sequence ID" value="MDG3006893.1"/>
    <property type="molecule type" value="Genomic_DNA"/>
</dbReference>
<evidence type="ECO:0000313" key="3">
    <source>
        <dbReference type="EMBL" id="MDG3006893.1"/>
    </source>
</evidence>
<evidence type="ECO:0000256" key="1">
    <source>
        <dbReference type="SAM" id="MobiDB-lite"/>
    </source>
</evidence>
<keyword evidence="2" id="KW-0812">Transmembrane</keyword>
<protein>
    <recommendedName>
        <fullName evidence="5">AsmA-like C-terminal domain-containing protein</fullName>
    </recommendedName>
</protein>
<sequence>MNIPEGNPRRRRSRRWWLWGGLATAAVALLMFAALPWIASTPWAKRKIEGVANRVLAPGGVAFDRVRLSWFRPTEIDAPALLDANGHRLVQAPTGTFSWTFWQMLFAQPVAGTLTLHRGAVEVGRSTEGDVDLVETLRPILQDRPKKTIRIRIEDATLKFTQQGVADPFYADHADIAIDLTRYPEPISWDLKLARDDEPSGPGKMTIAGSLVRGDEGVSPTKNAAIAVTGDRWPWRIAPTFGDLAGLQTSGLFSGALEAKLVDGALATEGDATILDFLARGPKLSGDEFRQARLKLGWKAHGRDGVYGIERFAFDAPAATFSAAGEFPPAADRSAKLEGRVDLAAIANQLRHTLRLQDDVTIEKGAVELLAEAKARPAGAAGAEPGQRIEVTAKLADLAAKKGPRQIAWNDPTTLVVRLDRTPKALSLDQLDVRTAFLTATGKGNLDDGIDVNATFDLAAARERLRDWVDLGGFESAGAGTLHASYVRKDGGYQVAADGGVKGLVLAGLPVVETVRRDEVRAELAVRGEAQPSGLPRDWRFASLLGRSAEDELKLEATSEADRPTPATVKASARTTVDLGGAKRVVEAAGGVVADDEGVDASNLRVAVSRFVGPGGGFLPQDPYVWRGSARYDLKKDELNITRRDPVGDAATNEKPPAFSVDHVLAGGLKAKGAAWFQVNLSGDLAAIQDVAGVATPTIAGTLAAEVDGKQVKDVWNLDAVVQGRDIVQTTAAGAKEEVGAATLTLDSTLAVKERRLDVTRLALDTPYAKADGQGTVAIADDAPVVDLKGTLAPDWDRLTRELAVRVEPDASIQGRPHAWSLAGRIPLGDAAKDQASTLDGEIGLQLDLVDVFGMRLERTTLVLRAVDGKLVIDPIDAVLNGGRLRLDPEIATDDEGGRWLRLGKGSNLADAVVNDEVSHRFLSFVAPVLDQATRVEGKVSFDLVDAQFALDGDGTKTKVEGDVQFDSVRFMPGPLVDQLIATFNLERKAIFVLRDPVSVRILGRKIYQEGLILPVGEVAVIGLEGWMDFDKRIDMLATFAAVPPRRNIPVLSALLENAQIQVPLTGTLDKPKIDGERIKERFKNFGESLLETTLGVGSGIGDLFRRGGNGGGRPAPRVEALPPLDGPEVDGPLIEGDAPRINRKPPAATAPAPKRVTPAPPKPGVDADPDAEILLPGFRLPFSRTPEERQLQKEARQQRRQDKRRARQGLPPS</sequence>
<evidence type="ECO:0000256" key="2">
    <source>
        <dbReference type="SAM" id="Phobius"/>
    </source>
</evidence>
<keyword evidence="2" id="KW-0472">Membrane</keyword>
<feature type="transmembrane region" description="Helical" evidence="2">
    <location>
        <begin position="16"/>
        <end position="39"/>
    </location>
</feature>
<name>A0ABT6FH30_9BACT</name>
<feature type="compositionally biased region" description="Low complexity" evidence="1">
    <location>
        <begin position="1145"/>
        <end position="1158"/>
    </location>
</feature>
<feature type="compositionally biased region" description="Basic and acidic residues" evidence="1">
    <location>
        <begin position="1186"/>
        <end position="1201"/>
    </location>
</feature>
<comment type="caution">
    <text evidence="3">The sequence shown here is derived from an EMBL/GenBank/DDBJ whole genome shotgun (WGS) entry which is preliminary data.</text>
</comment>
<accession>A0ABT6FH30</accession>
<keyword evidence="2" id="KW-1133">Transmembrane helix</keyword>
<dbReference type="Proteomes" id="UP001216907">
    <property type="component" value="Unassembled WGS sequence"/>
</dbReference>
<evidence type="ECO:0008006" key="5">
    <source>
        <dbReference type="Google" id="ProtNLM"/>
    </source>
</evidence>
<gene>
    <name evidence="3" type="ORF">PZE19_24240</name>
</gene>
<organism evidence="3 4">
    <name type="scientific">Paludisphaera mucosa</name>
    <dbReference type="NCBI Taxonomy" id="3030827"/>
    <lineage>
        <taxon>Bacteria</taxon>
        <taxon>Pseudomonadati</taxon>
        <taxon>Planctomycetota</taxon>
        <taxon>Planctomycetia</taxon>
        <taxon>Isosphaerales</taxon>
        <taxon>Isosphaeraceae</taxon>
        <taxon>Paludisphaera</taxon>
    </lineage>
</organism>
<dbReference type="InterPro" id="IPR006311">
    <property type="entry name" value="TAT_signal"/>
</dbReference>
<proteinExistence type="predicted"/>
<keyword evidence="4" id="KW-1185">Reference proteome</keyword>